<feature type="signal peptide" evidence="2">
    <location>
        <begin position="1"/>
        <end position="40"/>
    </location>
</feature>
<keyword evidence="2" id="KW-0732">Signal</keyword>
<evidence type="ECO:0000313" key="4">
    <source>
        <dbReference type="Proteomes" id="UP000316639"/>
    </source>
</evidence>
<feature type="chain" id="PRO_5021991460" description="Secreted protein" evidence="2">
    <location>
        <begin position="41"/>
        <end position="243"/>
    </location>
</feature>
<dbReference type="PROSITE" id="PS51318">
    <property type="entry name" value="TAT"/>
    <property type="match status" value="1"/>
</dbReference>
<dbReference type="EMBL" id="VOBR01000004">
    <property type="protein sequence ID" value="TWP52886.1"/>
    <property type="molecule type" value="Genomic_DNA"/>
</dbReference>
<feature type="region of interest" description="Disordered" evidence="1">
    <location>
        <begin position="194"/>
        <end position="214"/>
    </location>
</feature>
<accession>A0A563EYV6</accession>
<comment type="caution">
    <text evidence="3">The sequence shown here is derived from an EMBL/GenBank/DDBJ whole genome shotgun (WGS) entry which is preliminary data.</text>
</comment>
<organism evidence="3 4">
    <name type="scientific">Lentzea tibetensis</name>
    <dbReference type="NCBI Taxonomy" id="2591470"/>
    <lineage>
        <taxon>Bacteria</taxon>
        <taxon>Bacillati</taxon>
        <taxon>Actinomycetota</taxon>
        <taxon>Actinomycetes</taxon>
        <taxon>Pseudonocardiales</taxon>
        <taxon>Pseudonocardiaceae</taxon>
        <taxon>Lentzea</taxon>
    </lineage>
</organism>
<feature type="region of interest" description="Disordered" evidence="1">
    <location>
        <begin position="224"/>
        <end position="243"/>
    </location>
</feature>
<sequence>MRVTGVAGIRRFARRALLAVGGAVAGTAVAWALTTSSAQAAEEIPQADLFSKVVTSDVLAVEPAKKFVDNVDETLRAEQQKARAALPAGQVQDVVGKVADLVQPRLGAVVPTGKILGAETNALPAPATTTVEQAPAAPVVVAPQSAGYSGIQWTKLLETHHSVVSDEQHPSLPADPSRKLPVPAHIPVHCGCSSDGSGSAGGSNSAAQAASGTAHDIAVARALTPSTDEVSVTPGKQPGITPD</sequence>
<dbReference type="RefSeq" id="WP_146350140.1">
    <property type="nucleotide sequence ID" value="NZ_VOBR01000004.1"/>
</dbReference>
<protein>
    <recommendedName>
        <fullName evidence="5">Secreted protein</fullName>
    </recommendedName>
</protein>
<dbReference type="OrthoDB" id="3687004at2"/>
<keyword evidence="4" id="KW-1185">Reference proteome</keyword>
<proteinExistence type="predicted"/>
<dbReference type="InterPro" id="IPR006311">
    <property type="entry name" value="TAT_signal"/>
</dbReference>
<gene>
    <name evidence="3" type="ORF">FKR81_07155</name>
</gene>
<dbReference type="AlphaFoldDB" id="A0A563EYV6"/>
<name>A0A563EYV6_9PSEU</name>
<evidence type="ECO:0000256" key="2">
    <source>
        <dbReference type="SAM" id="SignalP"/>
    </source>
</evidence>
<evidence type="ECO:0000313" key="3">
    <source>
        <dbReference type="EMBL" id="TWP52886.1"/>
    </source>
</evidence>
<evidence type="ECO:0008006" key="5">
    <source>
        <dbReference type="Google" id="ProtNLM"/>
    </source>
</evidence>
<evidence type="ECO:0000256" key="1">
    <source>
        <dbReference type="SAM" id="MobiDB-lite"/>
    </source>
</evidence>
<reference evidence="3 4" key="1">
    <citation type="submission" date="2019-07" db="EMBL/GenBank/DDBJ databases">
        <title>Lentzea xizangensis sp. nov., isolated from Qinghai-Tibetan Plateau Soils.</title>
        <authorList>
            <person name="Huang J."/>
        </authorList>
    </citation>
    <scope>NUCLEOTIDE SEQUENCE [LARGE SCALE GENOMIC DNA]</scope>
    <source>
        <strain evidence="3 4">FXJ1.1311</strain>
    </source>
</reference>
<dbReference type="Proteomes" id="UP000316639">
    <property type="component" value="Unassembled WGS sequence"/>
</dbReference>